<keyword evidence="9" id="KW-1278">Translocase</keyword>
<evidence type="ECO:0000256" key="5">
    <source>
        <dbReference type="ARBA" id="ARBA00022597"/>
    </source>
</evidence>
<dbReference type="KEGG" id="bhc:JFL75_00530"/>
<evidence type="ECO:0000256" key="8">
    <source>
        <dbReference type="ARBA" id="ARBA00022840"/>
    </source>
</evidence>
<dbReference type="Gene3D" id="3.40.50.300">
    <property type="entry name" value="P-loop containing nucleotide triphosphate hydrolases"/>
    <property type="match status" value="2"/>
</dbReference>
<dbReference type="PANTHER" id="PTHR43790:SF9">
    <property type="entry name" value="GALACTOFURANOSE TRANSPORTER ATP-BINDING PROTEIN YTFR"/>
    <property type="match status" value="1"/>
</dbReference>
<keyword evidence="4" id="KW-1003">Cell membrane</keyword>
<dbReference type="GO" id="GO:0005886">
    <property type="term" value="C:plasma membrane"/>
    <property type="evidence" value="ECO:0007669"/>
    <property type="project" value="UniProtKB-SubCell"/>
</dbReference>
<proteinExistence type="predicted"/>
<keyword evidence="13" id="KW-1185">Reference proteome</keyword>
<dbReference type="GO" id="GO:0005524">
    <property type="term" value="F:ATP binding"/>
    <property type="evidence" value="ECO:0007669"/>
    <property type="project" value="UniProtKB-KW"/>
</dbReference>
<evidence type="ECO:0000313" key="13">
    <source>
        <dbReference type="Proteomes" id="UP000595917"/>
    </source>
</evidence>
<dbReference type="Proteomes" id="UP000595917">
    <property type="component" value="Chromosome"/>
</dbReference>
<evidence type="ECO:0000256" key="10">
    <source>
        <dbReference type="ARBA" id="ARBA00023136"/>
    </source>
</evidence>
<sequence length="488" mass="53725">MQGITMTFPGVKALEDALFELRPGEVHALLGENGAGKSTLIKVLGGIYHPDGGDIFINGEKVHIDSVHGAQALGISIIHQELMVVPDMTIAENVFMGKELRGKVLLNAKEMKNRTQRMLDDADLDLQAAAKLRSLSIANQQMVEIIRAISFGARIIVMDEPTSSLSEKEVAVLFDRIKKLKAQGIGIIYISHRISEFDEIADRITVMRDGKYIGTVETRSTTREKLISMMVGRELKNFYTKDAAAADEVILNVENLSDGGMVRDVSFSLRRGEILGFAGLVGAGRSETMKCLFGLTRKTGGTIKIGGRETNIKNVRTALKYGLSLVPENRKLEGIYPIQNLRFNSSIVVLDQFIRGVYVDRKKEQTIAETYCTRMKVKTPSLNQAIAKLSGGNQQKVIIGRWLASHPKVLILDEPTRGIDVSAKAEIYSIINELAKEGVSIILISSELPEIINMSDRVAVMNHGCIAGIIDSDFTQEKIMHLATMDID</sequence>
<dbReference type="EMBL" id="CP067089">
    <property type="protein sequence ID" value="QQO11275.1"/>
    <property type="molecule type" value="Genomic_DNA"/>
</dbReference>
<dbReference type="GO" id="GO:0015749">
    <property type="term" value="P:monosaccharide transmembrane transport"/>
    <property type="evidence" value="ECO:0007669"/>
    <property type="project" value="UniProtKB-ARBA"/>
</dbReference>
<dbReference type="PROSITE" id="PS00211">
    <property type="entry name" value="ABC_TRANSPORTER_1"/>
    <property type="match status" value="1"/>
</dbReference>
<keyword evidence="7" id="KW-0547">Nucleotide-binding</keyword>
<evidence type="ECO:0000256" key="9">
    <source>
        <dbReference type="ARBA" id="ARBA00022967"/>
    </source>
</evidence>
<dbReference type="InterPro" id="IPR003593">
    <property type="entry name" value="AAA+_ATPase"/>
</dbReference>
<dbReference type="SMART" id="SM00382">
    <property type="entry name" value="AAA"/>
    <property type="match status" value="2"/>
</dbReference>
<evidence type="ECO:0000256" key="2">
    <source>
        <dbReference type="ARBA" id="ARBA00004533"/>
    </source>
</evidence>
<keyword evidence="3" id="KW-0813">Transport</keyword>
<evidence type="ECO:0000256" key="4">
    <source>
        <dbReference type="ARBA" id="ARBA00022475"/>
    </source>
</evidence>
<dbReference type="GO" id="GO:0016887">
    <property type="term" value="F:ATP hydrolysis activity"/>
    <property type="evidence" value="ECO:0007669"/>
    <property type="project" value="InterPro"/>
</dbReference>
<evidence type="ECO:0000259" key="11">
    <source>
        <dbReference type="PROSITE" id="PS50893"/>
    </source>
</evidence>
<keyword evidence="10" id="KW-0472">Membrane</keyword>
<keyword evidence="8 12" id="KW-0067">ATP-binding</keyword>
<feature type="domain" description="ABC transporter" evidence="11">
    <location>
        <begin position="238"/>
        <end position="488"/>
    </location>
</feature>
<organism evidence="12 13">
    <name type="scientific">Breznakiella homolactica</name>
    <dbReference type="NCBI Taxonomy" id="2798577"/>
    <lineage>
        <taxon>Bacteria</taxon>
        <taxon>Pseudomonadati</taxon>
        <taxon>Spirochaetota</taxon>
        <taxon>Spirochaetia</taxon>
        <taxon>Spirochaetales</taxon>
        <taxon>Breznakiellaceae</taxon>
        <taxon>Breznakiella</taxon>
    </lineage>
</organism>
<protein>
    <submittedName>
        <fullName evidence="12">Sugar ABC transporter ATP-binding protein</fullName>
    </submittedName>
</protein>
<evidence type="ECO:0000256" key="7">
    <source>
        <dbReference type="ARBA" id="ARBA00022741"/>
    </source>
</evidence>
<keyword evidence="5" id="KW-0762">Sugar transport</keyword>
<accession>A0A7T7XRQ3</accession>
<dbReference type="PANTHER" id="PTHR43790">
    <property type="entry name" value="CARBOHYDRATE TRANSPORT ATP-BINDING PROTEIN MG119-RELATED"/>
    <property type="match status" value="1"/>
</dbReference>
<dbReference type="CDD" id="cd03216">
    <property type="entry name" value="ABC_Carb_Monos_I"/>
    <property type="match status" value="1"/>
</dbReference>
<dbReference type="PROSITE" id="PS50893">
    <property type="entry name" value="ABC_TRANSPORTER_2"/>
    <property type="match status" value="2"/>
</dbReference>
<evidence type="ECO:0000256" key="1">
    <source>
        <dbReference type="ARBA" id="ARBA00004202"/>
    </source>
</evidence>
<dbReference type="FunFam" id="3.40.50.300:FF:000126">
    <property type="entry name" value="Galactose/methyl galactoside import ATP-binding protein MglA"/>
    <property type="match status" value="1"/>
</dbReference>
<evidence type="ECO:0000313" key="12">
    <source>
        <dbReference type="EMBL" id="QQO11275.1"/>
    </source>
</evidence>
<gene>
    <name evidence="12" type="ORF">JFL75_00530</name>
</gene>
<name>A0A7T7XRQ3_9SPIR</name>
<dbReference type="InterPro" id="IPR003439">
    <property type="entry name" value="ABC_transporter-like_ATP-bd"/>
</dbReference>
<dbReference type="SUPFAM" id="SSF52540">
    <property type="entry name" value="P-loop containing nucleoside triphosphate hydrolases"/>
    <property type="match status" value="2"/>
</dbReference>
<dbReference type="FunFam" id="3.40.50.300:FF:000127">
    <property type="entry name" value="Ribose import ATP-binding protein RbsA"/>
    <property type="match status" value="1"/>
</dbReference>
<reference evidence="12" key="1">
    <citation type="submission" date="2021-01" db="EMBL/GenBank/DDBJ databases">
        <title>Description of Breznakiella homolactica.</title>
        <authorList>
            <person name="Song Y."/>
            <person name="Brune A."/>
        </authorList>
    </citation>
    <scope>NUCLEOTIDE SEQUENCE</scope>
    <source>
        <strain evidence="12">RmG30</strain>
    </source>
</reference>
<feature type="domain" description="ABC transporter" evidence="11">
    <location>
        <begin position="1"/>
        <end position="234"/>
    </location>
</feature>
<dbReference type="Pfam" id="PF00005">
    <property type="entry name" value="ABC_tran"/>
    <property type="match status" value="2"/>
</dbReference>
<dbReference type="InterPro" id="IPR017871">
    <property type="entry name" value="ABC_transporter-like_CS"/>
</dbReference>
<evidence type="ECO:0000256" key="3">
    <source>
        <dbReference type="ARBA" id="ARBA00022448"/>
    </source>
</evidence>
<comment type="subcellular location">
    <subcellularLocation>
        <location evidence="2">Cell inner membrane</location>
    </subcellularLocation>
    <subcellularLocation>
        <location evidence="1">Cell membrane</location>
        <topology evidence="1">Peripheral membrane protein</topology>
    </subcellularLocation>
</comment>
<keyword evidence="6" id="KW-0677">Repeat</keyword>
<evidence type="ECO:0000256" key="6">
    <source>
        <dbReference type="ARBA" id="ARBA00022737"/>
    </source>
</evidence>
<dbReference type="AlphaFoldDB" id="A0A7T7XRQ3"/>
<dbReference type="InterPro" id="IPR027417">
    <property type="entry name" value="P-loop_NTPase"/>
</dbReference>
<dbReference type="CDD" id="cd03215">
    <property type="entry name" value="ABC_Carb_Monos_II"/>
    <property type="match status" value="1"/>
</dbReference>
<dbReference type="InterPro" id="IPR050107">
    <property type="entry name" value="ABC_carbohydrate_import_ATPase"/>
</dbReference>